<keyword evidence="8 10" id="KW-1133">Transmembrane helix</keyword>
<evidence type="ECO:0000256" key="9">
    <source>
        <dbReference type="ARBA" id="ARBA00023136"/>
    </source>
</evidence>
<keyword evidence="7 10" id="KW-0283">Flagellar rotation</keyword>
<dbReference type="GO" id="GO:0006935">
    <property type="term" value="P:chemotaxis"/>
    <property type="evidence" value="ECO:0007669"/>
    <property type="project" value="UniProtKB-KW"/>
</dbReference>
<reference evidence="11 12" key="1">
    <citation type="submission" date="2018-10" db="EMBL/GenBank/DDBJ databases">
        <title>Genomic Encyclopedia of Type Strains, Phase IV (KMG-IV): sequencing the most valuable type-strain genomes for metagenomic binning, comparative biology and taxonomic classification.</title>
        <authorList>
            <person name="Goeker M."/>
        </authorList>
    </citation>
    <scope>NUCLEOTIDE SEQUENCE [LARGE SCALE GENOMIC DNA]</scope>
    <source>
        <strain evidence="11 12">DSM 3303</strain>
    </source>
</reference>
<dbReference type="GO" id="GO:0005886">
    <property type="term" value="C:plasma membrane"/>
    <property type="evidence" value="ECO:0007669"/>
    <property type="project" value="UniProtKB-SubCell"/>
</dbReference>
<feature type="transmembrane region" description="Helical" evidence="10">
    <location>
        <begin position="7"/>
        <end position="28"/>
    </location>
</feature>
<dbReference type="Proteomes" id="UP000279384">
    <property type="component" value="Unassembled WGS sequence"/>
</dbReference>
<evidence type="ECO:0000256" key="1">
    <source>
        <dbReference type="ARBA" id="ARBA00002254"/>
    </source>
</evidence>
<evidence type="ECO:0000256" key="2">
    <source>
        <dbReference type="ARBA" id="ARBA00004162"/>
    </source>
</evidence>
<evidence type="ECO:0000256" key="8">
    <source>
        <dbReference type="ARBA" id="ARBA00022989"/>
    </source>
</evidence>
<keyword evidence="11" id="KW-0969">Cilium</keyword>
<keyword evidence="9 10" id="KW-0472">Membrane</keyword>
<keyword evidence="11" id="KW-0966">Cell projection</keyword>
<proteinExistence type="inferred from homology"/>
<evidence type="ECO:0000313" key="11">
    <source>
        <dbReference type="EMBL" id="RKQ58887.1"/>
    </source>
</evidence>
<dbReference type="AlphaFoldDB" id="A0A495BDN1"/>
<dbReference type="GO" id="GO:0071973">
    <property type="term" value="P:bacterial-type flagellum-dependent cell motility"/>
    <property type="evidence" value="ECO:0007669"/>
    <property type="project" value="InterPro"/>
</dbReference>
<dbReference type="RefSeq" id="WP_047966891.1">
    <property type="nucleotide sequence ID" value="NZ_RBID01000014.1"/>
</dbReference>
<evidence type="ECO:0000256" key="6">
    <source>
        <dbReference type="ARBA" id="ARBA00022692"/>
    </source>
</evidence>
<evidence type="ECO:0000256" key="3">
    <source>
        <dbReference type="ARBA" id="ARBA00008281"/>
    </source>
</evidence>
<comment type="similarity">
    <text evidence="3 10">Belongs to the FliL family.</text>
</comment>
<comment type="function">
    <text evidence="1 10">Controls the rotational direction of flagella during chemotaxis.</text>
</comment>
<protein>
    <recommendedName>
        <fullName evidence="10">Flagellar protein FliL</fullName>
    </recommendedName>
</protein>
<keyword evidence="5 10" id="KW-0145">Chemotaxis</keyword>
<evidence type="ECO:0000256" key="7">
    <source>
        <dbReference type="ARBA" id="ARBA00022779"/>
    </source>
</evidence>
<keyword evidence="11" id="KW-0282">Flagellum</keyword>
<accession>A0A495BDN1</accession>
<gene>
    <name evidence="11" type="ORF">C8E02_1863</name>
</gene>
<comment type="caution">
    <text evidence="11">The sequence shown here is derived from an EMBL/GenBank/DDBJ whole genome shotgun (WGS) entry which is preliminary data.</text>
</comment>
<dbReference type="InterPro" id="IPR005503">
    <property type="entry name" value="FliL"/>
</dbReference>
<evidence type="ECO:0000256" key="10">
    <source>
        <dbReference type="RuleBase" id="RU364125"/>
    </source>
</evidence>
<evidence type="ECO:0000256" key="5">
    <source>
        <dbReference type="ARBA" id="ARBA00022500"/>
    </source>
</evidence>
<evidence type="ECO:0000313" key="12">
    <source>
        <dbReference type="Proteomes" id="UP000279384"/>
    </source>
</evidence>
<dbReference type="GO" id="GO:0009425">
    <property type="term" value="C:bacterial-type flagellum basal body"/>
    <property type="evidence" value="ECO:0007669"/>
    <property type="project" value="InterPro"/>
</dbReference>
<dbReference type="Pfam" id="PF03748">
    <property type="entry name" value="FliL"/>
    <property type="match status" value="1"/>
</dbReference>
<dbReference type="EMBL" id="RBID01000014">
    <property type="protein sequence ID" value="RKQ58887.1"/>
    <property type="molecule type" value="Genomic_DNA"/>
</dbReference>
<keyword evidence="6 10" id="KW-0812">Transmembrane</keyword>
<organism evidence="11 12">
    <name type="scientific">Vogesella indigofera</name>
    <name type="common">Pseudomonas indigofera</name>
    <dbReference type="NCBI Taxonomy" id="45465"/>
    <lineage>
        <taxon>Bacteria</taxon>
        <taxon>Pseudomonadati</taxon>
        <taxon>Pseudomonadota</taxon>
        <taxon>Betaproteobacteria</taxon>
        <taxon>Neisseriales</taxon>
        <taxon>Chromobacteriaceae</taxon>
        <taxon>Vogesella</taxon>
    </lineage>
</organism>
<comment type="subcellular location">
    <subcellularLocation>
        <location evidence="10">Cell inner membrane</location>
    </subcellularLocation>
    <subcellularLocation>
        <location evidence="2">Cell membrane</location>
        <topology evidence="2">Single-pass membrane protein</topology>
    </subcellularLocation>
</comment>
<evidence type="ECO:0000256" key="4">
    <source>
        <dbReference type="ARBA" id="ARBA00022475"/>
    </source>
</evidence>
<name>A0A495BDN1_VOGIN</name>
<keyword evidence="10" id="KW-0997">Cell inner membrane</keyword>
<keyword evidence="4" id="KW-1003">Cell membrane</keyword>
<sequence length="157" mass="17534">MKSKTVVIFLVSMLLTLLLGGGGTYWWLQQQGGAALSSPLREPVATEAAEPATPKRYLTLDKIIVMLREAGQDELHYMSIDLVFRTDNEQQAQVKEQLPLLKSIAVRALSQLTRTQAAAMSVDEFQALLLQHYSAAYRKDQQPQPFSDVMVSKLIVE</sequence>